<sequence>MVGLFAPHFAIAFLASTMQRFQLPWEGTRLPIILLLAAILIVIIGGPVALGVTAGAAVALPTWLLWSAGFFQVMFWIVVIFGGLAVLGGLALLAIKIISPDAPKRSCIKCSHRQPADMKFCFKCSYEHAAGA</sequence>
<dbReference type="PATRIC" id="fig|1121477.3.peg.2240"/>
<proteinExistence type="predicted"/>
<evidence type="ECO:0000313" key="5">
    <source>
        <dbReference type="Proteomes" id="UP000184533"/>
    </source>
</evidence>
<dbReference type="Proteomes" id="UP000184533">
    <property type="component" value="Unassembled WGS sequence"/>
</dbReference>
<feature type="transmembrane region" description="Helical" evidence="1">
    <location>
        <begin position="30"/>
        <end position="61"/>
    </location>
</feature>
<name>A0A0F5LTT5_9HYPH</name>
<dbReference type="AlphaFoldDB" id="A0A0F5LTT5"/>
<reference evidence="2 4" key="1">
    <citation type="submission" date="2015-03" db="EMBL/GenBank/DDBJ databases">
        <authorList>
            <person name="Hassan Y.I."/>
            <person name="Lepp D."/>
            <person name="Zhou T."/>
        </authorList>
    </citation>
    <scope>NUCLEOTIDE SEQUENCE [LARGE SCALE GENOMIC DNA]</scope>
    <source>
        <strain evidence="2 4">DSM 17137</strain>
    </source>
</reference>
<keyword evidence="1" id="KW-1133">Transmembrane helix</keyword>
<keyword evidence="1" id="KW-0472">Membrane</keyword>
<dbReference type="Proteomes" id="UP000033608">
    <property type="component" value="Unassembled WGS sequence"/>
</dbReference>
<evidence type="ECO:0000313" key="3">
    <source>
        <dbReference type="EMBL" id="SHE33213.1"/>
    </source>
</evidence>
<evidence type="ECO:0000256" key="1">
    <source>
        <dbReference type="SAM" id="Phobius"/>
    </source>
</evidence>
<keyword evidence="1" id="KW-0812">Transmembrane</keyword>
<organism evidence="2 4">
    <name type="scientific">Devosia limi DSM 17137</name>
    <dbReference type="NCBI Taxonomy" id="1121477"/>
    <lineage>
        <taxon>Bacteria</taxon>
        <taxon>Pseudomonadati</taxon>
        <taxon>Pseudomonadota</taxon>
        <taxon>Alphaproteobacteria</taxon>
        <taxon>Hyphomicrobiales</taxon>
        <taxon>Devosiaceae</taxon>
        <taxon>Devosia</taxon>
    </lineage>
</organism>
<dbReference type="EMBL" id="FQVC01000001">
    <property type="protein sequence ID" value="SHE33213.1"/>
    <property type="molecule type" value="Genomic_DNA"/>
</dbReference>
<keyword evidence="4" id="KW-1185">Reference proteome</keyword>
<protein>
    <recommendedName>
        <fullName evidence="6">Zinc ribbon domain-containing protein</fullName>
    </recommendedName>
</protein>
<evidence type="ECO:0000313" key="4">
    <source>
        <dbReference type="Proteomes" id="UP000033608"/>
    </source>
</evidence>
<feature type="transmembrane region" description="Helical" evidence="1">
    <location>
        <begin position="73"/>
        <end position="95"/>
    </location>
</feature>
<gene>
    <name evidence="3" type="ORF">SAMN02745223_00088</name>
    <name evidence="2" type="ORF">VW29_05770</name>
</gene>
<accession>A0A0F5LTT5</accession>
<evidence type="ECO:0000313" key="2">
    <source>
        <dbReference type="EMBL" id="KKB85800.1"/>
    </source>
</evidence>
<evidence type="ECO:0008006" key="6">
    <source>
        <dbReference type="Google" id="ProtNLM"/>
    </source>
</evidence>
<reference evidence="3 5" key="2">
    <citation type="submission" date="2016-11" db="EMBL/GenBank/DDBJ databases">
        <authorList>
            <person name="Jaros S."/>
            <person name="Januszkiewicz K."/>
            <person name="Wedrychowicz H."/>
        </authorList>
    </citation>
    <scope>NUCLEOTIDE SEQUENCE [LARGE SCALE GENOMIC DNA]</scope>
    <source>
        <strain evidence="3 5">DSM 17137</strain>
    </source>
</reference>
<dbReference type="EMBL" id="LAJF01000045">
    <property type="protein sequence ID" value="KKB85800.1"/>
    <property type="molecule type" value="Genomic_DNA"/>
</dbReference>
<dbReference type="RefSeq" id="WP_046134352.1">
    <property type="nucleotide sequence ID" value="NZ_FQVC01000001.1"/>
</dbReference>